<dbReference type="InterPro" id="IPR013783">
    <property type="entry name" value="Ig-like_fold"/>
</dbReference>
<proteinExistence type="predicted"/>
<dbReference type="SUPFAM" id="SSF48726">
    <property type="entry name" value="Immunoglobulin"/>
    <property type="match status" value="1"/>
</dbReference>
<dbReference type="EnsemblMetazoa" id="AMAM018378-RA">
    <property type="protein sequence ID" value="AMAM018378-PA"/>
    <property type="gene ID" value="AMAM018378"/>
</dbReference>
<name>A0A182T2M9_9DIPT</name>
<dbReference type="InterPro" id="IPR036179">
    <property type="entry name" value="Ig-like_dom_sf"/>
</dbReference>
<dbReference type="PANTHER" id="PTHR23278:SF30">
    <property type="entry name" value="SIDESTEP VIII, ISOFORM B"/>
    <property type="match status" value="1"/>
</dbReference>
<protein>
    <submittedName>
        <fullName evidence="2">IGv domain-containing protein</fullName>
    </submittedName>
</protein>
<sequence length="102" mass="11725">MRPSLAIKPRDAGSDCQWLEGFDARDIREGSHRSSNSSFDGRTNFYPNRTPAMLEILQTKPTDSGIYRCRVDFHKSPTRNTRVQLTVIGEFPAQRIKYVCNF</sequence>
<evidence type="ECO:0000313" key="2">
    <source>
        <dbReference type="EnsemblMetazoa" id="AMAM018378-PA"/>
    </source>
</evidence>
<dbReference type="AlphaFoldDB" id="A0A182T2M9"/>
<feature type="domain" description="Immunoglobulin V-set" evidence="1">
    <location>
        <begin position="38"/>
        <end position="87"/>
    </location>
</feature>
<reference evidence="3" key="1">
    <citation type="submission" date="2013-09" db="EMBL/GenBank/DDBJ databases">
        <title>The Genome Sequence of Anopheles maculatus species B.</title>
        <authorList>
            <consortium name="The Broad Institute Genomics Platform"/>
            <person name="Neafsey D.E."/>
            <person name="Besansky N."/>
            <person name="Howell P."/>
            <person name="Walton C."/>
            <person name="Young S.K."/>
            <person name="Zeng Q."/>
            <person name="Gargeya S."/>
            <person name="Fitzgerald M."/>
            <person name="Haas B."/>
            <person name="Abouelleil A."/>
            <person name="Allen A.W."/>
            <person name="Alvarado L."/>
            <person name="Arachchi H.M."/>
            <person name="Berlin A.M."/>
            <person name="Chapman S.B."/>
            <person name="Gainer-Dewar J."/>
            <person name="Goldberg J."/>
            <person name="Griggs A."/>
            <person name="Gujja S."/>
            <person name="Hansen M."/>
            <person name="Howarth C."/>
            <person name="Imamovic A."/>
            <person name="Ireland A."/>
            <person name="Larimer J."/>
            <person name="McCowan C."/>
            <person name="Murphy C."/>
            <person name="Pearson M."/>
            <person name="Poon T.W."/>
            <person name="Priest M."/>
            <person name="Roberts A."/>
            <person name="Saif S."/>
            <person name="Shea T."/>
            <person name="Sisk P."/>
            <person name="Sykes S."/>
            <person name="Wortman J."/>
            <person name="Nusbaum C."/>
            <person name="Birren B."/>
        </authorList>
    </citation>
    <scope>NUCLEOTIDE SEQUENCE [LARGE SCALE GENOMIC DNA]</scope>
    <source>
        <strain evidence="3">maculatus3</strain>
    </source>
</reference>
<dbReference type="InterPro" id="IPR013106">
    <property type="entry name" value="Ig_V-set"/>
</dbReference>
<dbReference type="Proteomes" id="UP000075901">
    <property type="component" value="Unassembled WGS sequence"/>
</dbReference>
<dbReference type="VEuPathDB" id="VectorBase:AMAM018378"/>
<dbReference type="Pfam" id="PF07686">
    <property type="entry name" value="V-set"/>
    <property type="match status" value="1"/>
</dbReference>
<evidence type="ECO:0000313" key="3">
    <source>
        <dbReference type="Proteomes" id="UP000075901"/>
    </source>
</evidence>
<dbReference type="Gene3D" id="2.60.40.10">
    <property type="entry name" value="Immunoglobulins"/>
    <property type="match status" value="1"/>
</dbReference>
<reference evidence="2" key="2">
    <citation type="submission" date="2020-05" db="UniProtKB">
        <authorList>
            <consortium name="EnsemblMetazoa"/>
        </authorList>
    </citation>
    <scope>IDENTIFICATION</scope>
    <source>
        <strain evidence="2">maculatus3</strain>
    </source>
</reference>
<dbReference type="PANTHER" id="PTHR23278">
    <property type="entry name" value="SIDESTEP PROTEIN"/>
    <property type="match status" value="1"/>
</dbReference>
<organism evidence="2 3">
    <name type="scientific">Anopheles maculatus</name>
    <dbReference type="NCBI Taxonomy" id="74869"/>
    <lineage>
        <taxon>Eukaryota</taxon>
        <taxon>Metazoa</taxon>
        <taxon>Ecdysozoa</taxon>
        <taxon>Arthropoda</taxon>
        <taxon>Hexapoda</taxon>
        <taxon>Insecta</taxon>
        <taxon>Pterygota</taxon>
        <taxon>Neoptera</taxon>
        <taxon>Endopterygota</taxon>
        <taxon>Diptera</taxon>
        <taxon>Nematocera</taxon>
        <taxon>Culicoidea</taxon>
        <taxon>Culicidae</taxon>
        <taxon>Anophelinae</taxon>
        <taxon>Anopheles</taxon>
        <taxon>Anopheles maculatus group</taxon>
    </lineage>
</organism>
<evidence type="ECO:0000259" key="1">
    <source>
        <dbReference type="Pfam" id="PF07686"/>
    </source>
</evidence>
<accession>A0A182T2M9</accession>
<keyword evidence="3" id="KW-1185">Reference proteome</keyword>